<reference evidence="8 9" key="1">
    <citation type="journal article" date="2019" name="Int. J. Syst. Evol. Microbiol.">
        <title>The Global Catalogue of Microorganisms (GCM) 10K type strain sequencing project: providing services to taxonomists for standard genome sequencing and annotation.</title>
        <authorList>
            <consortium name="The Broad Institute Genomics Platform"/>
            <consortium name="The Broad Institute Genome Sequencing Center for Infectious Disease"/>
            <person name="Wu L."/>
            <person name="Ma J."/>
        </authorList>
    </citation>
    <scope>NUCLEOTIDE SEQUENCE [LARGE SCALE GENOMIC DNA]</scope>
    <source>
        <strain evidence="8 9">JCM 9383</strain>
    </source>
</reference>
<dbReference type="Gene3D" id="3.30.200.20">
    <property type="entry name" value="Phosphorylase Kinase, domain 1"/>
    <property type="match status" value="1"/>
</dbReference>
<organism evidence="8 9">
    <name type="scientific">Saccharopolyspora taberi</name>
    <dbReference type="NCBI Taxonomy" id="60895"/>
    <lineage>
        <taxon>Bacteria</taxon>
        <taxon>Bacillati</taxon>
        <taxon>Actinomycetota</taxon>
        <taxon>Actinomycetes</taxon>
        <taxon>Pseudonocardiales</taxon>
        <taxon>Pseudonocardiaceae</taxon>
        <taxon>Saccharopolyspora</taxon>
    </lineage>
</organism>
<dbReference type="SUPFAM" id="SSF56112">
    <property type="entry name" value="Protein kinase-like (PK-like)"/>
    <property type="match status" value="1"/>
</dbReference>
<evidence type="ECO:0000256" key="6">
    <source>
        <dbReference type="SAM" id="MobiDB-lite"/>
    </source>
</evidence>
<evidence type="ECO:0000313" key="9">
    <source>
        <dbReference type="Proteomes" id="UP001500979"/>
    </source>
</evidence>
<keyword evidence="1" id="KW-0808">Transferase</keyword>
<dbReference type="CDD" id="cd14014">
    <property type="entry name" value="STKc_PknB_like"/>
    <property type="match status" value="1"/>
</dbReference>
<feature type="binding site" evidence="5">
    <location>
        <position position="43"/>
    </location>
    <ligand>
        <name>ATP</name>
        <dbReference type="ChEBI" id="CHEBI:30616"/>
    </ligand>
</feature>
<dbReference type="InterPro" id="IPR011009">
    <property type="entry name" value="Kinase-like_dom_sf"/>
</dbReference>
<gene>
    <name evidence="8" type="ORF">GCM10010470_40130</name>
</gene>
<keyword evidence="9" id="KW-1185">Reference proteome</keyword>
<dbReference type="RefSeq" id="WP_344681900.1">
    <property type="nucleotide sequence ID" value="NZ_BAAAUX010000016.1"/>
</dbReference>
<dbReference type="InterPro" id="IPR017441">
    <property type="entry name" value="Protein_kinase_ATP_BS"/>
</dbReference>
<dbReference type="PROSITE" id="PS50011">
    <property type="entry name" value="PROTEIN_KINASE_DOM"/>
    <property type="match status" value="1"/>
</dbReference>
<dbReference type="EMBL" id="BAAAUX010000016">
    <property type="protein sequence ID" value="GAA2801031.1"/>
    <property type="molecule type" value="Genomic_DNA"/>
</dbReference>
<dbReference type="Proteomes" id="UP001500979">
    <property type="component" value="Unassembled WGS sequence"/>
</dbReference>
<dbReference type="PANTHER" id="PTHR43289:SF34">
    <property type="entry name" value="SERINE_THREONINE-PROTEIN KINASE YBDM-RELATED"/>
    <property type="match status" value="1"/>
</dbReference>
<dbReference type="SMART" id="SM00220">
    <property type="entry name" value="S_TKc"/>
    <property type="match status" value="1"/>
</dbReference>
<dbReference type="Pfam" id="PF00069">
    <property type="entry name" value="Pkinase"/>
    <property type="match status" value="1"/>
</dbReference>
<accession>A0ABN3VFU6</accession>
<evidence type="ECO:0000256" key="5">
    <source>
        <dbReference type="PROSITE-ProRule" id="PRU10141"/>
    </source>
</evidence>
<keyword evidence="3" id="KW-0418">Kinase</keyword>
<evidence type="ECO:0000256" key="1">
    <source>
        <dbReference type="ARBA" id="ARBA00022679"/>
    </source>
</evidence>
<proteinExistence type="predicted"/>
<comment type="caution">
    <text evidence="8">The sequence shown here is derived from an EMBL/GenBank/DDBJ whole genome shotgun (WGS) entry which is preliminary data.</text>
</comment>
<evidence type="ECO:0000313" key="8">
    <source>
        <dbReference type="EMBL" id="GAA2801031.1"/>
    </source>
</evidence>
<feature type="region of interest" description="Disordered" evidence="6">
    <location>
        <begin position="294"/>
        <end position="391"/>
    </location>
</feature>
<dbReference type="PROSITE" id="PS00108">
    <property type="entry name" value="PROTEIN_KINASE_ST"/>
    <property type="match status" value="1"/>
</dbReference>
<feature type="compositionally biased region" description="Pro residues" evidence="6">
    <location>
        <begin position="334"/>
        <end position="358"/>
    </location>
</feature>
<evidence type="ECO:0000256" key="4">
    <source>
        <dbReference type="ARBA" id="ARBA00022840"/>
    </source>
</evidence>
<evidence type="ECO:0000256" key="3">
    <source>
        <dbReference type="ARBA" id="ARBA00022777"/>
    </source>
</evidence>
<sequence length="557" mass="58462">MQPLLTSEPTRIGDYRMLARIGRGAMGSVYLGRSRGGRVVAVKVIRADLADDAEFRERFRREVAMVRSVGGFWTATVVDADTEAEQPWLATEYVPGPTLHKAVAEHGPLPERSVRGLAAGLAEALGGIHRAGLVHRDLKPANILLGPDGPRVIDFGISRAMTGSALTATGMFMGTPGFFSPEQTSGEEVGPPSDVFSLGAVLVFAATGAGPFGNENTAAMLYRVVHDEPDLSAVPQGLRPLLAACLAKDPAARPGPRELLDRIGEASPEGSQWLPSEITAVITEAATELQRTAVAEPPAPKPATRGYTQAQPAPPVAQAPAPTPVAPQAQAPATPAPAAPAPATPAPAAPAPAAPAPAPAQQRGQIVPARPRQTSQSPAAPQVRKDQPGPVFHTGGRVGAFVSGLVIVLLMLGAHELASQASLSGDPYQVYRLGMLLLGISAVWSAARVLMPRLRLKINGDGIRVSRLGLAREIPWSHVRRVAVVGSGKKQAVAVWLVDGVPAPRSSAWHRTSGYHGGARVFPIGATGGWWTRRQEAKRVRAALAQYGHGRYDTSLL</sequence>
<evidence type="ECO:0000256" key="2">
    <source>
        <dbReference type="ARBA" id="ARBA00022741"/>
    </source>
</evidence>
<feature type="compositionally biased region" description="Pro residues" evidence="6">
    <location>
        <begin position="312"/>
        <end position="325"/>
    </location>
</feature>
<feature type="domain" description="Protein kinase" evidence="7">
    <location>
        <begin position="15"/>
        <end position="274"/>
    </location>
</feature>
<name>A0ABN3VFU6_9PSEU</name>
<protein>
    <recommendedName>
        <fullName evidence="7">Protein kinase domain-containing protein</fullName>
    </recommendedName>
</protein>
<keyword evidence="2 5" id="KW-0547">Nucleotide-binding</keyword>
<dbReference type="Gene3D" id="1.10.510.10">
    <property type="entry name" value="Transferase(Phosphotransferase) domain 1"/>
    <property type="match status" value="1"/>
</dbReference>
<dbReference type="InterPro" id="IPR008271">
    <property type="entry name" value="Ser/Thr_kinase_AS"/>
</dbReference>
<dbReference type="InterPro" id="IPR000719">
    <property type="entry name" value="Prot_kinase_dom"/>
</dbReference>
<keyword evidence="4 5" id="KW-0067">ATP-binding</keyword>
<evidence type="ECO:0000259" key="7">
    <source>
        <dbReference type="PROSITE" id="PS50011"/>
    </source>
</evidence>
<dbReference type="PROSITE" id="PS00107">
    <property type="entry name" value="PROTEIN_KINASE_ATP"/>
    <property type="match status" value="1"/>
</dbReference>
<dbReference type="PANTHER" id="PTHR43289">
    <property type="entry name" value="MITOGEN-ACTIVATED PROTEIN KINASE KINASE KINASE 20-RELATED"/>
    <property type="match status" value="1"/>
</dbReference>